<organism evidence="4 5">
    <name type="scientific">Nocardia cyriacigeorgica</name>
    <dbReference type="NCBI Taxonomy" id="135487"/>
    <lineage>
        <taxon>Bacteria</taxon>
        <taxon>Bacillati</taxon>
        <taxon>Actinomycetota</taxon>
        <taxon>Actinomycetes</taxon>
        <taxon>Mycobacteriales</taxon>
        <taxon>Nocardiaceae</taxon>
        <taxon>Nocardia</taxon>
    </lineage>
</organism>
<dbReference type="InterPro" id="IPR058333">
    <property type="entry name" value="DUF8020"/>
</dbReference>
<dbReference type="EMBL" id="LR215973">
    <property type="protein sequence ID" value="VFA98250.1"/>
    <property type="molecule type" value="Genomic_DNA"/>
</dbReference>
<feature type="signal peptide" evidence="2">
    <location>
        <begin position="1"/>
        <end position="26"/>
    </location>
</feature>
<dbReference type="RefSeq" id="WP_130916918.1">
    <property type="nucleotide sequence ID" value="NZ_JADLPI010000003.1"/>
</dbReference>
<evidence type="ECO:0000313" key="4">
    <source>
        <dbReference type="EMBL" id="VFA98250.1"/>
    </source>
</evidence>
<evidence type="ECO:0000256" key="2">
    <source>
        <dbReference type="SAM" id="SignalP"/>
    </source>
</evidence>
<keyword evidence="1" id="KW-1133">Transmembrane helix</keyword>
<accession>A0A4U8VX36</accession>
<protein>
    <recommendedName>
        <fullName evidence="3">DUF8020 domain-containing protein</fullName>
    </recommendedName>
</protein>
<feature type="domain" description="DUF8020" evidence="3">
    <location>
        <begin position="51"/>
        <end position="126"/>
    </location>
</feature>
<feature type="transmembrane region" description="Helical" evidence="1">
    <location>
        <begin position="180"/>
        <end position="203"/>
    </location>
</feature>
<dbReference type="AlphaFoldDB" id="A0A4U8VX36"/>
<evidence type="ECO:0000313" key="5">
    <source>
        <dbReference type="Proteomes" id="UP000290439"/>
    </source>
</evidence>
<keyword evidence="1" id="KW-0812">Transmembrane</keyword>
<sequence length="207" mass="20378">MKYKKFAATALLAVAATGVSAGTSYAAPSPTPPAAQDQSTAVPAVTGEDQGVDYTLELAEAGKSLVTTVTGGKFSLDTGDKTVTLKNSDGTVVTTIPLTATAKGQPVEIAATVDADGSKLTLTPQATPTAAAPSQAEFISAQGWFMAELQRASLGALVGGLIGAAVGILFFGVGILPGAVLGAIIGLAVAGGPELLNAGLAYFSGQP</sequence>
<dbReference type="Proteomes" id="UP000290439">
    <property type="component" value="Chromosome"/>
</dbReference>
<name>A0A4U8VX36_9NOCA</name>
<keyword evidence="2" id="KW-0732">Signal</keyword>
<dbReference type="Pfam" id="PF26059">
    <property type="entry name" value="DUF8020"/>
    <property type="match status" value="1"/>
</dbReference>
<evidence type="ECO:0000259" key="3">
    <source>
        <dbReference type="Pfam" id="PF26059"/>
    </source>
</evidence>
<reference evidence="4 5" key="1">
    <citation type="submission" date="2019-02" db="EMBL/GenBank/DDBJ databases">
        <authorList>
            <consortium name="Pathogen Informatics"/>
        </authorList>
    </citation>
    <scope>NUCLEOTIDE SEQUENCE [LARGE SCALE GENOMIC DNA]</scope>
    <source>
        <strain evidence="4 5">3012STDY6756504</strain>
    </source>
</reference>
<evidence type="ECO:0000256" key="1">
    <source>
        <dbReference type="SAM" id="Phobius"/>
    </source>
</evidence>
<feature type="chain" id="PRO_5020678861" description="DUF8020 domain-containing protein" evidence="2">
    <location>
        <begin position="27"/>
        <end position="207"/>
    </location>
</feature>
<feature type="transmembrane region" description="Helical" evidence="1">
    <location>
        <begin position="154"/>
        <end position="173"/>
    </location>
</feature>
<gene>
    <name evidence="4" type="ORF">NCTC10797_02017</name>
</gene>
<proteinExistence type="predicted"/>
<keyword evidence="1" id="KW-0472">Membrane</keyword>